<proteinExistence type="inferred from homology"/>
<dbReference type="PANTHER" id="PTHR45024:SF2">
    <property type="entry name" value="SCP2 DOMAIN-CONTAINING PROTEIN"/>
    <property type="match status" value="1"/>
</dbReference>
<dbReference type="Proteomes" id="UP000318297">
    <property type="component" value="Unassembled WGS sequence"/>
</dbReference>
<dbReference type="InterPro" id="IPR020904">
    <property type="entry name" value="Sc_DH/Rdtase_CS"/>
</dbReference>
<sequence>MPAEPPMGIGAGVPVLRTDSRRTTTDRVGRLVGDCSATFGRDAGIAMSPAQPLAGRVGIVTGAGKGLGRAFALHLAAAGATVVANNRNREVDDAGLGPADHVVAEIRAAGGDAVAEHSDVADPAAARAMFECAMDITGRIDFLVTSAGISTPTMFHKSSTDAFDRVIATNLSGTAHIAMLCAAHMRSNTFGRIVLVSSTAGLHGEPTASAYTASKGAITTLGRAIAVEGGARNVLTNVLMPYATTQMTDTGMNESYREAMTSASVAPVVTALVDPQSTLNGQIVVAAGGAIRAASAVEFGTVELPGRSVSPQELEQLLALSRSATPREYPEAQSAFLDFAAEITGRSPEELS</sequence>
<keyword evidence="2" id="KW-0560">Oxidoreductase</keyword>
<dbReference type="SMART" id="SM00822">
    <property type="entry name" value="PKS_KR"/>
    <property type="match status" value="1"/>
</dbReference>
<dbReference type="EMBL" id="VIVQ01000004">
    <property type="protein sequence ID" value="TWE07872.1"/>
    <property type="molecule type" value="Genomic_DNA"/>
</dbReference>
<dbReference type="RefSeq" id="WP_211841769.1">
    <property type="nucleotide sequence ID" value="NZ_VIVQ01000004.1"/>
</dbReference>
<dbReference type="Gene3D" id="3.40.50.720">
    <property type="entry name" value="NAD(P)-binding Rossmann-like Domain"/>
    <property type="match status" value="1"/>
</dbReference>
<dbReference type="AlphaFoldDB" id="A0A561DX14"/>
<evidence type="ECO:0000256" key="2">
    <source>
        <dbReference type="ARBA" id="ARBA00023002"/>
    </source>
</evidence>
<feature type="domain" description="Ketoreductase" evidence="4">
    <location>
        <begin position="56"/>
        <end position="233"/>
    </location>
</feature>
<dbReference type="InterPro" id="IPR057326">
    <property type="entry name" value="KR_dom"/>
</dbReference>
<reference evidence="5 6" key="1">
    <citation type="submission" date="2019-06" db="EMBL/GenBank/DDBJ databases">
        <title>Sequencing the genomes of 1000 actinobacteria strains.</title>
        <authorList>
            <person name="Klenk H.-P."/>
        </authorList>
    </citation>
    <scope>NUCLEOTIDE SEQUENCE [LARGE SCALE GENOMIC DNA]</scope>
    <source>
        <strain evidence="5 6">DSM 19560</strain>
    </source>
</reference>
<comment type="similarity">
    <text evidence="1 3">Belongs to the short-chain dehydrogenases/reductases (SDR) family.</text>
</comment>
<comment type="caution">
    <text evidence="5">The sequence shown here is derived from an EMBL/GenBank/DDBJ whole genome shotgun (WGS) entry which is preliminary data.</text>
</comment>
<evidence type="ECO:0000256" key="1">
    <source>
        <dbReference type="ARBA" id="ARBA00006484"/>
    </source>
</evidence>
<evidence type="ECO:0000259" key="4">
    <source>
        <dbReference type="SMART" id="SM00822"/>
    </source>
</evidence>
<dbReference type="InterPro" id="IPR002347">
    <property type="entry name" value="SDR_fam"/>
</dbReference>
<dbReference type="PROSITE" id="PS00061">
    <property type="entry name" value="ADH_SHORT"/>
    <property type="match status" value="1"/>
</dbReference>
<dbReference type="InterPro" id="IPR036291">
    <property type="entry name" value="NAD(P)-bd_dom_sf"/>
</dbReference>
<dbReference type="SUPFAM" id="SSF51735">
    <property type="entry name" value="NAD(P)-binding Rossmann-fold domains"/>
    <property type="match status" value="1"/>
</dbReference>
<dbReference type="InterPro" id="IPR051687">
    <property type="entry name" value="Peroxisomal_Beta-Oxidation"/>
</dbReference>
<dbReference type="Pfam" id="PF00106">
    <property type="entry name" value="adh_short"/>
    <property type="match status" value="1"/>
</dbReference>
<dbReference type="GO" id="GO:0016491">
    <property type="term" value="F:oxidoreductase activity"/>
    <property type="evidence" value="ECO:0007669"/>
    <property type="project" value="UniProtKB-KW"/>
</dbReference>
<evidence type="ECO:0000313" key="6">
    <source>
        <dbReference type="Proteomes" id="UP000318297"/>
    </source>
</evidence>
<organism evidence="5 6">
    <name type="scientific">Rudaeicoccus suwonensis</name>
    <dbReference type="NCBI Taxonomy" id="657409"/>
    <lineage>
        <taxon>Bacteria</taxon>
        <taxon>Bacillati</taxon>
        <taxon>Actinomycetota</taxon>
        <taxon>Actinomycetes</taxon>
        <taxon>Micrococcales</taxon>
        <taxon>Dermacoccaceae</taxon>
        <taxon>Rudaeicoccus</taxon>
    </lineage>
</organism>
<evidence type="ECO:0000313" key="5">
    <source>
        <dbReference type="EMBL" id="TWE07872.1"/>
    </source>
</evidence>
<accession>A0A561DX14</accession>
<name>A0A561DX14_9MICO</name>
<evidence type="ECO:0000256" key="3">
    <source>
        <dbReference type="RuleBase" id="RU000363"/>
    </source>
</evidence>
<gene>
    <name evidence="5" type="ORF">BKA23_3239</name>
</gene>
<dbReference type="PRINTS" id="PR00081">
    <property type="entry name" value="GDHRDH"/>
</dbReference>
<protein>
    <submittedName>
        <fullName evidence="5">NAD(P)-dependent dehydrogenase (Short-subunit alcohol dehydrogenase family)</fullName>
    </submittedName>
</protein>
<dbReference type="PANTHER" id="PTHR45024">
    <property type="entry name" value="DEHYDROGENASES, SHORT CHAIN"/>
    <property type="match status" value="1"/>
</dbReference>
<dbReference type="PRINTS" id="PR00080">
    <property type="entry name" value="SDRFAMILY"/>
</dbReference>
<keyword evidence="6" id="KW-1185">Reference proteome</keyword>